<evidence type="ECO:0000256" key="1">
    <source>
        <dbReference type="SAM" id="MobiDB-lite"/>
    </source>
</evidence>
<accession>A0AAD8IAA5</accession>
<feature type="region of interest" description="Disordered" evidence="1">
    <location>
        <begin position="144"/>
        <end position="182"/>
    </location>
</feature>
<reference evidence="3" key="2">
    <citation type="submission" date="2023-05" db="EMBL/GenBank/DDBJ databases">
        <authorList>
            <person name="Schelkunov M.I."/>
        </authorList>
    </citation>
    <scope>NUCLEOTIDE SEQUENCE</scope>
    <source>
        <strain evidence="3">Hsosn_3</strain>
        <tissue evidence="3">Leaf</tissue>
    </source>
</reference>
<name>A0AAD8IAA5_9APIA</name>
<dbReference type="Proteomes" id="UP001237642">
    <property type="component" value="Unassembled WGS sequence"/>
</dbReference>
<dbReference type="PANTHER" id="PTHR15197:SF0">
    <property type="entry name" value="COILIN"/>
    <property type="match status" value="1"/>
</dbReference>
<dbReference type="GO" id="GO:0030619">
    <property type="term" value="F:U1 snRNA binding"/>
    <property type="evidence" value="ECO:0007669"/>
    <property type="project" value="TreeGrafter"/>
</dbReference>
<dbReference type="EMBL" id="JAUIZM010000006">
    <property type="protein sequence ID" value="KAK1381533.1"/>
    <property type="molecule type" value="Genomic_DNA"/>
</dbReference>
<keyword evidence="4" id="KW-1185">Reference proteome</keyword>
<feature type="domain" description="Coilin tudor" evidence="2">
    <location>
        <begin position="54"/>
        <end position="137"/>
    </location>
</feature>
<evidence type="ECO:0000313" key="4">
    <source>
        <dbReference type="Proteomes" id="UP001237642"/>
    </source>
</evidence>
<proteinExistence type="predicted"/>
<evidence type="ECO:0000259" key="2">
    <source>
        <dbReference type="Pfam" id="PF23086"/>
    </source>
</evidence>
<reference evidence="3" key="1">
    <citation type="submission" date="2023-02" db="EMBL/GenBank/DDBJ databases">
        <title>Genome of toxic invasive species Heracleum sosnowskyi carries increased number of genes despite the absence of recent whole-genome duplications.</title>
        <authorList>
            <person name="Schelkunov M."/>
            <person name="Shtratnikova V."/>
            <person name="Makarenko M."/>
            <person name="Klepikova A."/>
            <person name="Omelchenko D."/>
            <person name="Novikova G."/>
            <person name="Obukhova E."/>
            <person name="Bogdanov V."/>
            <person name="Penin A."/>
            <person name="Logacheva M."/>
        </authorList>
    </citation>
    <scope>NUCLEOTIDE SEQUENCE</scope>
    <source>
        <strain evidence="3">Hsosn_3</strain>
        <tissue evidence="3">Leaf</tissue>
    </source>
</reference>
<organism evidence="3 4">
    <name type="scientific">Heracleum sosnowskyi</name>
    <dbReference type="NCBI Taxonomy" id="360622"/>
    <lineage>
        <taxon>Eukaryota</taxon>
        <taxon>Viridiplantae</taxon>
        <taxon>Streptophyta</taxon>
        <taxon>Embryophyta</taxon>
        <taxon>Tracheophyta</taxon>
        <taxon>Spermatophyta</taxon>
        <taxon>Magnoliopsida</taxon>
        <taxon>eudicotyledons</taxon>
        <taxon>Gunneridae</taxon>
        <taxon>Pentapetalae</taxon>
        <taxon>asterids</taxon>
        <taxon>campanulids</taxon>
        <taxon>Apiales</taxon>
        <taxon>Apiaceae</taxon>
        <taxon>Apioideae</taxon>
        <taxon>apioid superclade</taxon>
        <taxon>Tordylieae</taxon>
        <taxon>Tordyliinae</taxon>
        <taxon>Heracleum</taxon>
    </lineage>
</organism>
<dbReference type="GO" id="GO:0030620">
    <property type="term" value="F:U2 snRNA binding"/>
    <property type="evidence" value="ECO:0007669"/>
    <property type="project" value="TreeGrafter"/>
</dbReference>
<dbReference type="InterPro" id="IPR056398">
    <property type="entry name" value="Tudor_Coilin"/>
</dbReference>
<dbReference type="GO" id="GO:0015030">
    <property type="term" value="C:Cajal body"/>
    <property type="evidence" value="ECO:0007669"/>
    <property type="project" value="TreeGrafter"/>
</dbReference>
<sequence length="211" mass="23384">MPETIQWNGITSKKQGQKWGTEKISSYQGNEYVDVNGDHSDTNNIVKEIVTSSPIEFNELPPLTGNMPKEGYMIAYRLLKLSSSWTPEPSETLMLAPVAEYPVVLEKLDGEESASQQDISLYSTIDFRSLIDVRLVKLNDTNSGKDATVEVGEGPGGNENATSILSDDKQKQTPDKGNGEVNLWDHFTKDLNTKKAELSEDNSWSYCTTVS</sequence>
<gene>
    <name evidence="3" type="ORF">POM88_028277</name>
</gene>
<dbReference type="InterPro" id="IPR024822">
    <property type="entry name" value="Coilin"/>
</dbReference>
<dbReference type="GO" id="GO:0000387">
    <property type="term" value="P:spliceosomal snRNP assembly"/>
    <property type="evidence" value="ECO:0007669"/>
    <property type="project" value="TreeGrafter"/>
</dbReference>
<feature type="compositionally biased region" description="Basic and acidic residues" evidence="1">
    <location>
        <begin position="166"/>
        <end position="178"/>
    </location>
</feature>
<comment type="caution">
    <text evidence="3">The sequence shown here is derived from an EMBL/GenBank/DDBJ whole genome shotgun (WGS) entry which is preliminary data.</text>
</comment>
<dbReference type="Pfam" id="PF23086">
    <property type="entry name" value="Tudor_Coilin"/>
    <property type="match status" value="1"/>
</dbReference>
<dbReference type="PANTHER" id="PTHR15197">
    <property type="entry name" value="COILIN P80"/>
    <property type="match status" value="1"/>
</dbReference>
<protein>
    <recommendedName>
        <fullName evidence="2">Coilin tudor domain-containing protein</fullName>
    </recommendedName>
</protein>
<dbReference type="AlphaFoldDB" id="A0AAD8IAA5"/>
<evidence type="ECO:0000313" key="3">
    <source>
        <dbReference type="EMBL" id="KAK1381533.1"/>
    </source>
</evidence>